<dbReference type="InterPro" id="IPR000120">
    <property type="entry name" value="Amidase"/>
</dbReference>
<accession>A0A0M6XN94</accession>
<evidence type="ECO:0000259" key="1">
    <source>
        <dbReference type="Pfam" id="PF01425"/>
    </source>
</evidence>
<dbReference type="PANTHER" id="PTHR11895:SF176">
    <property type="entry name" value="AMIDASE AMID-RELATED"/>
    <property type="match status" value="1"/>
</dbReference>
<dbReference type="Gene3D" id="3.90.1300.10">
    <property type="entry name" value="Amidase signature (AS) domain"/>
    <property type="match status" value="1"/>
</dbReference>
<dbReference type="OrthoDB" id="9811471at2"/>
<evidence type="ECO:0000313" key="3">
    <source>
        <dbReference type="Proteomes" id="UP000048908"/>
    </source>
</evidence>
<proteinExistence type="predicted"/>
<dbReference type="RefSeq" id="WP_055682009.1">
    <property type="nucleotide sequence ID" value="NZ_CXPG01000014.1"/>
</dbReference>
<dbReference type="PROSITE" id="PS00571">
    <property type="entry name" value="AMIDASES"/>
    <property type="match status" value="1"/>
</dbReference>
<dbReference type="EC" id="6.3.5.-" evidence="2"/>
<protein>
    <submittedName>
        <fullName evidence="2">Glutamyl-tRNA(Gln) amidotransferase subunit A</fullName>
        <ecNumber evidence="2">6.3.5.-</ecNumber>
    </submittedName>
</protein>
<keyword evidence="2" id="KW-0808">Transferase</keyword>
<reference evidence="2 3" key="1">
    <citation type="submission" date="2015-07" db="EMBL/GenBank/DDBJ databases">
        <authorList>
            <person name="Noorani M."/>
        </authorList>
    </citation>
    <scope>NUCLEOTIDE SEQUENCE [LARGE SCALE GENOMIC DNA]</scope>
    <source>
        <strain evidence="2 3">CECT 5088</strain>
    </source>
</reference>
<sequence>MRDWVWKSAGDLGRGIAAGDIDPEALCDTFLSAIADNPHRDAIYARTTDDRARAEAAAAARRARAGNRRGPLDGVPISWKDLFDSAGVATEAGSALLKGRVPQDDAAVLAAATMGGAVCLGKTHMSELAFSGLGLNPITATPPNVRDADRVPGGSSSGAAASVAFGLAPLAIGSDTGGSVRNPAAWNDLVGLKTTLGRLPSRGTVPLVETMDTIGPLARTVEDAALALALMEGGHAADLTGATLRGARLLILADYADSSRDAPRAAFEHAVKRFRDGGAHVERAELDPVKQAMDLTPLLFAPEGYAIWRRRIEEAPHLMYPRILARFRQGRDALAADVLDAHRKRAAAEAEYLERTAGYDAVILPTSAILPPDRARLESDDDYYVSENLMALRNTRVGNVLGLCGLTLPTGVPMCGVMALAPPMQEERLLRLGAAMELALA</sequence>
<dbReference type="Pfam" id="PF01425">
    <property type="entry name" value="Amidase"/>
    <property type="match status" value="1"/>
</dbReference>
<dbReference type="SUPFAM" id="SSF75304">
    <property type="entry name" value="Amidase signature (AS) enzymes"/>
    <property type="match status" value="1"/>
</dbReference>
<organism evidence="2 3">
    <name type="scientific">Jannaschia rubra</name>
    <dbReference type="NCBI Taxonomy" id="282197"/>
    <lineage>
        <taxon>Bacteria</taxon>
        <taxon>Pseudomonadati</taxon>
        <taxon>Pseudomonadota</taxon>
        <taxon>Alphaproteobacteria</taxon>
        <taxon>Rhodobacterales</taxon>
        <taxon>Roseobacteraceae</taxon>
        <taxon>Jannaschia</taxon>
    </lineage>
</organism>
<dbReference type="STRING" id="282197.SAMN04488517_101493"/>
<dbReference type="InterPro" id="IPR020556">
    <property type="entry name" value="Amidase_CS"/>
</dbReference>
<dbReference type="PANTHER" id="PTHR11895">
    <property type="entry name" value="TRANSAMIDASE"/>
    <property type="match status" value="1"/>
</dbReference>
<gene>
    <name evidence="2" type="primary">gatA_2</name>
    <name evidence="2" type="ORF">JAN5088_01330</name>
</gene>
<evidence type="ECO:0000313" key="2">
    <source>
        <dbReference type="EMBL" id="CTQ32559.1"/>
    </source>
</evidence>
<dbReference type="GO" id="GO:0016874">
    <property type="term" value="F:ligase activity"/>
    <property type="evidence" value="ECO:0007669"/>
    <property type="project" value="UniProtKB-KW"/>
</dbReference>
<dbReference type="EMBL" id="CXPG01000014">
    <property type="protein sequence ID" value="CTQ32559.1"/>
    <property type="molecule type" value="Genomic_DNA"/>
</dbReference>
<name>A0A0M6XN94_9RHOB</name>
<dbReference type="AlphaFoldDB" id="A0A0M6XN94"/>
<feature type="domain" description="Amidase" evidence="1">
    <location>
        <begin position="30"/>
        <end position="430"/>
    </location>
</feature>
<keyword evidence="3" id="KW-1185">Reference proteome</keyword>
<dbReference type="Proteomes" id="UP000048908">
    <property type="component" value="Unassembled WGS sequence"/>
</dbReference>
<dbReference type="InterPro" id="IPR023631">
    <property type="entry name" value="Amidase_dom"/>
</dbReference>
<dbReference type="GO" id="GO:0016740">
    <property type="term" value="F:transferase activity"/>
    <property type="evidence" value="ECO:0007669"/>
    <property type="project" value="UniProtKB-KW"/>
</dbReference>
<keyword evidence="2" id="KW-0436">Ligase</keyword>
<dbReference type="InterPro" id="IPR036928">
    <property type="entry name" value="AS_sf"/>
</dbReference>